<keyword evidence="3" id="KW-0378">Hydrolase</keyword>
<sequence length="291" mass="31564">MKQRVDVALEARADLGEGPWWDARANELLWVDLRVGRIHAFTPSTGTDTSFEVRESVGMVARRRSGGLVCAVARGVMFVERDGSRARLAVDVEGALHHLRMNDGACDPAGRLWVGTMAVDLTPRQGSLYRVETNLGVTVQRAGVSVSNGLDWSPDGRTFYYTDSTTRSIDAYDFDVSTGDLSNRRTLVEMRDPVATPDGLAVDADGTLWTAMWDGGCIRQYSDQGDLLRTIEVPVSRPTSVAFGGPRLDQLFVTSARGGISPAQLKTEPHAGSIFVVEGLATGRLPYDFAG</sequence>
<dbReference type="EC" id="3.1.1.99" evidence="3"/>
<dbReference type="InterPro" id="IPR005511">
    <property type="entry name" value="SMP-30"/>
</dbReference>
<dbReference type="PANTHER" id="PTHR10907">
    <property type="entry name" value="REGUCALCIN"/>
    <property type="match status" value="1"/>
</dbReference>
<dbReference type="RefSeq" id="WP_339575763.1">
    <property type="nucleotide sequence ID" value="NZ_JBBIAA010000021.1"/>
</dbReference>
<evidence type="ECO:0000313" key="4">
    <source>
        <dbReference type="Proteomes" id="UP001387100"/>
    </source>
</evidence>
<dbReference type="SUPFAM" id="SSF63829">
    <property type="entry name" value="Calcium-dependent phosphotriesterase"/>
    <property type="match status" value="1"/>
</dbReference>
<accession>A0ABU8RMU4</accession>
<proteinExistence type="inferred from homology"/>
<evidence type="ECO:0000313" key="3">
    <source>
        <dbReference type="EMBL" id="MEJ5946380.1"/>
    </source>
</evidence>
<reference evidence="3 4" key="1">
    <citation type="journal article" date="2017" name="Int. J. Syst. Evol. Microbiol.">
        <title>Pseudokineococcus basanitobsidens sp. nov., isolated from volcanic rock.</title>
        <authorList>
            <person name="Lee D.W."/>
            <person name="Park M.Y."/>
            <person name="Kim J.J."/>
            <person name="Kim B.S."/>
        </authorList>
    </citation>
    <scope>NUCLEOTIDE SEQUENCE [LARGE SCALE GENOMIC DNA]</scope>
    <source>
        <strain evidence="3 4">DSM 103726</strain>
    </source>
</reference>
<dbReference type="InterPro" id="IPR013658">
    <property type="entry name" value="SGL"/>
</dbReference>
<comment type="similarity">
    <text evidence="1">Belongs to the SMP-30/CGR1 family.</text>
</comment>
<evidence type="ECO:0000259" key="2">
    <source>
        <dbReference type="Pfam" id="PF08450"/>
    </source>
</evidence>
<protein>
    <submittedName>
        <fullName evidence="3">SMP-30/gluconolactonase/LRE family protein</fullName>
        <ecNumber evidence="3">3.1.1.99</ecNumber>
    </submittedName>
</protein>
<dbReference type="Proteomes" id="UP001387100">
    <property type="component" value="Unassembled WGS sequence"/>
</dbReference>
<dbReference type="EMBL" id="JBBIAA010000021">
    <property type="protein sequence ID" value="MEJ5946380.1"/>
    <property type="molecule type" value="Genomic_DNA"/>
</dbReference>
<evidence type="ECO:0000256" key="1">
    <source>
        <dbReference type="ARBA" id="ARBA00008853"/>
    </source>
</evidence>
<keyword evidence="4" id="KW-1185">Reference proteome</keyword>
<dbReference type="PANTHER" id="PTHR10907:SF47">
    <property type="entry name" value="REGUCALCIN"/>
    <property type="match status" value="1"/>
</dbReference>
<gene>
    <name evidence="3" type="ORF">WDZ17_13865</name>
</gene>
<organism evidence="3 4">
    <name type="scientific">Pseudokineococcus basanitobsidens</name>
    <dbReference type="NCBI Taxonomy" id="1926649"/>
    <lineage>
        <taxon>Bacteria</taxon>
        <taxon>Bacillati</taxon>
        <taxon>Actinomycetota</taxon>
        <taxon>Actinomycetes</taxon>
        <taxon>Kineosporiales</taxon>
        <taxon>Kineosporiaceae</taxon>
        <taxon>Pseudokineococcus</taxon>
    </lineage>
</organism>
<dbReference type="Gene3D" id="2.120.10.30">
    <property type="entry name" value="TolB, C-terminal domain"/>
    <property type="match status" value="1"/>
</dbReference>
<dbReference type="Pfam" id="PF08450">
    <property type="entry name" value="SGL"/>
    <property type="match status" value="1"/>
</dbReference>
<dbReference type="InterPro" id="IPR011042">
    <property type="entry name" value="6-blade_b-propeller_TolB-like"/>
</dbReference>
<name>A0ABU8RMU4_9ACTN</name>
<dbReference type="PRINTS" id="PR01790">
    <property type="entry name" value="SMP30FAMILY"/>
</dbReference>
<comment type="caution">
    <text evidence="3">The sequence shown here is derived from an EMBL/GenBank/DDBJ whole genome shotgun (WGS) entry which is preliminary data.</text>
</comment>
<feature type="domain" description="SMP-30/Gluconolactonase/LRE-like region" evidence="2">
    <location>
        <begin position="15"/>
        <end position="257"/>
    </location>
</feature>
<dbReference type="GO" id="GO:0016787">
    <property type="term" value="F:hydrolase activity"/>
    <property type="evidence" value="ECO:0007669"/>
    <property type="project" value="UniProtKB-KW"/>
</dbReference>